<dbReference type="EMBL" id="CP065592">
    <property type="protein sequence ID" value="QPQ55588.1"/>
    <property type="molecule type" value="Genomic_DNA"/>
</dbReference>
<gene>
    <name evidence="2" type="ORF">IC614_03020</name>
</gene>
<feature type="compositionally biased region" description="Basic and acidic residues" evidence="1">
    <location>
        <begin position="86"/>
        <end position="98"/>
    </location>
</feature>
<dbReference type="AlphaFoldDB" id="A0A7T2GKK8"/>
<feature type="compositionally biased region" description="Acidic residues" evidence="1">
    <location>
        <begin position="99"/>
        <end position="110"/>
    </location>
</feature>
<reference evidence="2 3" key="1">
    <citation type="submission" date="2020-11" db="EMBL/GenBank/DDBJ databases">
        <title>Genome seq and assembly of Sphingosinicella sp.</title>
        <authorList>
            <person name="Chhetri G."/>
        </authorList>
    </citation>
    <scope>NUCLEOTIDE SEQUENCE [LARGE SCALE GENOMIC DNA]</scope>
    <source>
        <strain evidence="2 3">UDD2</strain>
    </source>
</reference>
<proteinExistence type="predicted"/>
<organism evidence="2 3">
    <name type="scientific">Allosphingosinicella flava</name>
    <dbReference type="NCBI Taxonomy" id="2771430"/>
    <lineage>
        <taxon>Bacteria</taxon>
        <taxon>Pseudomonadati</taxon>
        <taxon>Pseudomonadota</taxon>
        <taxon>Alphaproteobacteria</taxon>
        <taxon>Sphingomonadales</taxon>
        <taxon>Sphingomonadaceae</taxon>
        <taxon>Allosphingosinicella</taxon>
    </lineage>
</organism>
<evidence type="ECO:0000313" key="3">
    <source>
        <dbReference type="Proteomes" id="UP000594873"/>
    </source>
</evidence>
<dbReference type="RefSeq" id="WP_200972260.1">
    <property type="nucleotide sequence ID" value="NZ_CP065592.1"/>
</dbReference>
<accession>A0A7T2GKK8</accession>
<evidence type="ECO:0000313" key="2">
    <source>
        <dbReference type="EMBL" id="QPQ55588.1"/>
    </source>
</evidence>
<evidence type="ECO:0000256" key="1">
    <source>
        <dbReference type="SAM" id="MobiDB-lite"/>
    </source>
</evidence>
<dbReference type="Proteomes" id="UP000594873">
    <property type="component" value="Chromosome"/>
</dbReference>
<protein>
    <submittedName>
        <fullName evidence="2">Uncharacterized protein</fullName>
    </submittedName>
</protein>
<sequence>MGDIPLKVMGKYECETMIVEDAQEEADALAEGWGVSPNPDVQSAAQIQAATVAEKDAEIALLRAQLAKFDGDGDGHPGGSRRGRKPKAEQAQENHDEPEAVTEAEDGDAA</sequence>
<keyword evidence="3" id="KW-1185">Reference proteome</keyword>
<dbReference type="KEGG" id="sflv:IC614_03020"/>
<name>A0A7T2GKK8_9SPHN</name>
<feature type="region of interest" description="Disordered" evidence="1">
    <location>
        <begin position="67"/>
        <end position="110"/>
    </location>
</feature>